<comment type="similarity">
    <text evidence="2">Belongs to the FAD-dependent oxidoreductase family.</text>
</comment>
<evidence type="ECO:0000256" key="4">
    <source>
        <dbReference type="ARBA" id="ARBA00022714"/>
    </source>
</evidence>
<keyword evidence="7" id="KW-0560">Oxidoreductase</keyword>
<dbReference type="PRINTS" id="PR00368">
    <property type="entry name" value="FADPNR"/>
</dbReference>
<dbReference type="Gene3D" id="2.102.10.10">
    <property type="entry name" value="Rieske [2Fe-2S] iron-sulphur domain"/>
    <property type="match status" value="1"/>
</dbReference>
<dbReference type="InterPro" id="IPR017941">
    <property type="entry name" value="Rieske_2Fe-2S"/>
</dbReference>
<dbReference type="GO" id="GO:0051537">
    <property type="term" value="F:2 iron, 2 sulfur cluster binding"/>
    <property type="evidence" value="ECO:0007669"/>
    <property type="project" value="UniProtKB-KW"/>
</dbReference>
<feature type="domain" description="Rieske" evidence="11">
    <location>
        <begin position="70"/>
        <end position="172"/>
    </location>
</feature>
<dbReference type="Gene3D" id="3.30.390.30">
    <property type="match status" value="1"/>
</dbReference>
<dbReference type="PANTHER" id="PTHR43557:SF2">
    <property type="entry name" value="RIESKE DOMAIN-CONTAINING PROTEIN-RELATED"/>
    <property type="match status" value="1"/>
</dbReference>
<dbReference type="Pfam" id="PF00355">
    <property type="entry name" value="Rieske"/>
    <property type="match status" value="1"/>
</dbReference>
<name>A0A812NT47_9DINO</name>
<evidence type="ECO:0000256" key="7">
    <source>
        <dbReference type="ARBA" id="ARBA00023002"/>
    </source>
</evidence>
<dbReference type="AlphaFoldDB" id="A0A812NT47"/>
<evidence type="ECO:0000313" key="13">
    <source>
        <dbReference type="Proteomes" id="UP000604046"/>
    </source>
</evidence>
<dbReference type="Pfam" id="PF14759">
    <property type="entry name" value="Reductase_C"/>
    <property type="match status" value="1"/>
</dbReference>
<keyword evidence="9" id="KW-0411">Iron-sulfur</keyword>
<evidence type="ECO:0000259" key="11">
    <source>
        <dbReference type="PROSITE" id="PS51296"/>
    </source>
</evidence>
<keyword evidence="5" id="KW-0479">Metal-binding</keyword>
<reference evidence="12" key="1">
    <citation type="submission" date="2021-02" db="EMBL/GenBank/DDBJ databases">
        <authorList>
            <person name="Dougan E. K."/>
            <person name="Rhodes N."/>
            <person name="Thang M."/>
            <person name="Chan C."/>
        </authorList>
    </citation>
    <scope>NUCLEOTIDE SEQUENCE</scope>
</reference>
<dbReference type="InterPro" id="IPR023753">
    <property type="entry name" value="FAD/NAD-binding_dom"/>
</dbReference>
<dbReference type="Gene3D" id="3.50.50.60">
    <property type="entry name" value="FAD/NAD(P)-binding domain"/>
    <property type="match status" value="2"/>
</dbReference>
<dbReference type="GO" id="GO:0005737">
    <property type="term" value="C:cytoplasm"/>
    <property type="evidence" value="ECO:0007669"/>
    <property type="project" value="TreeGrafter"/>
</dbReference>
<keyword evidence="4" id="KW-0001">2Fe-2S</keyword>
<evidence type="ECO:0000256" key="2">
    <source>
        <dbReference type="ARBA" id="ARBA00006442"/>
    </source>
</evidence>
<evidence type="ECO:0000256" key="8">
    <source>
        <dbReference type="ARBA" id="ARBA00023004"/>
    </source>
</evidence>
<keyword evidence="13" id="KW-1185">Reference proteome</keyword>
<keyword evidence="8" id="KW-0408">Iron</keyword>
<evidence type="ECO:0000256" key="9">
    <source>
        <dbReference type="ARBA" id="ARBA00023014"/>
    </source>
</evidence>
<comment type="cofactor">
    <cofactor evidence="1">
        <name>FAD</name>
        <dbReference type="ChEBI" id="CHEBI:57692"/>
    </cofactor>
</comment>
<keyword evidence="10" id="KW-0732">Signal</keyword>
<dbReference type="OrthoDB" id="432169at2759"/>
<feature type="chain" id="PRO_5032877787" evidence="10">
    <location>
        <begin position="21"/>
        <end position="618"/>
    </location>
</feature>
<keyword evidence="3" id="KW-0285">Flavoprotein</keyword>
<comment type="caution">
    <text evidence="12">The sequence shown here is derived from an EMBL/GenBank/DDBJ whole genome shotgun (WGS) entry which is preliminary data.</text>
</comment>
<evidence type="ECO:0000256" key="6">
    <source>
        <dbReference type="ARBA" id="ARBA00022827"/>
    </source>
</evidence>
<evidence type="ECO:0000256" key="10">
    <source>
        <dbReference type="SAM" id="SignalP"/>
    </source>
</evidence>
<keyword evidence="6" id="KW-0274">FAD</keyword>
<dbReference type="InterPro" id="IPR036922">
    <property type="entry name" value="Rieske_2Fe-2S_sf"/>
</dbReference>
<dbReference type="InterPro" id="IPR036188">
    <property type="entry name" value="FAD/NAD-bd_sf"/>
</dbReference>
<sequence>MGAWGRSRLWMRCLFQRCQVAGIAHVPALARPALERWDVRPLAAVLTLALTAEQARRAQGKVGCASTQRISLGQVTEFEEASMREVKMEGGGAVLVHRHQGEFFVTSPACAHYGAPLRKGISSAGGRGGPPTVTCPLHDATFDLRTGQVVRGPSVDGIAVYKSEVKNGVLYADIPPELVAGTGKHPKVLKQMTKRTSADQRVFALLGGGPASLAAAETLRQEGFVGRIVMLTREPHLPYDRVQLSKALDKPVEKLLLRPEGFYKDYDIEVVRNACVTKLDTKTQTVHYTSGDAQKETVHFDKVLVATGGTPRKLFVPGSDLKNIFTLRTPEDAAKIAQLAKKGQKMIVVGGSFIGMEVASSLAKKGCDVAVIAMETVPFERVLGKKVGASFARKLQKEGVEWFGTSQVRLFRGNEAVNGVELEDGEVLPADAVVVGAGVLPNTRFIEGLSLDKNGAIIVNPLLQAEACENLFAAGDVCAYPAVRTGQRVRIEHWDVATQQGRVAAQNMLGKFQPFTTTPFFWSGLFGNLNLRFVGHAPEALDRVIIEGDVSNMEFISYYTEDDEIRAVATVNKDPVAVACAELMRRGQMPRVAELMLGTVNAEVLLQRLRDLSKAPAR</sequence>
<dbReference type="Proteomes" id="UP000604046">
    <property type="component" value="Unassembled WGS sequence"/>
</dbReference>
<dbReference type="EMBL" id="CAJNDS010002115">
    <property type="protein sequence ID" value="CAE7335393.1"/>
    <property type="molecule type" value="Genomic_DNA"/>
</dbReference>
<evidence type="ECO:0000313" key="12">
    <source>
        <dbReference type="EMBL" id="CAE7335393.1"/>
    </source>
</evidence>
<gene>
    <name evidence="12" type="primary">AIFM3</name>
    <name evidence="12" type="ORF">SNAT2548_LOCUS17540</name>
</gene>
<dbReference type="SUPFAM" id="SSF55424">
    <property type="entry name" value="FAD/NAD-linked reductases, dimerisation (C-terminal) domain"/>
    <property type="match status" value="1"/>
</dbReference>
<organism evidence="12 13">
    <name type="scientific">Symbiodinium natans</name>
    <dbReference type="NCBI Taxonomy" id="878477"/>
    <lineage>
        <taxon>Eukaryota</taxon>
        <taxon>Sar</taxon>
        <taxon>Alveolata</taxon>
        <taxon>Dinophyceae</taxon>
        <taxon>Suessiales</taxon>
        <taxon>Symbiodiniaceae</taxon>
        <taxon>Symbiodinium</taxon>
    </lineage>
</organism>
<evidence type="ECO:0000256" key="1">
    <source>
        <dbReference type="ARBA" id="ARBA00001974"/>
    </source>
</evidence>
<dbReference type="GO" id="GO:0046872">
    <property type="term" value="F:metal ion binding"/>
    <property type="evidence" value="ECO:0007669"/>
    <property type="project" value="UniProtKB-KW"/>
</dbReference>
<dbReference type="GO" id="GO:0016651">
    <property type="term" value="F:oxidoreductase activity, acting on NAD(P)H"/>
    <property type="evidence" value="ECO:0007669"/>
    <property type="project" value="TreeGrafter"/>
</dbReference>
<protein>
    <submittedName>
        <fullName evidence="12">AIFM3 protein</fullName>
    </submittedName>
</protein>
<dbReference type="InterPro" id="IPR016156">
    <property type="entry name" value="FAD/NAD-linked_Rdtase_dimer_sf"/>
</dbReference>
<dbReference type="SUPFAM" id="SSF51905">
    <property type="entry name" value="FAD/NAD(P)-binding domain"/>
    <property type="match status" value="2"/>
</dbReference>
<dbReference type="InterPro" id="IPR028202">
    <property type="entry name" value="Reductase_C"/>
</dbReference>
<feature type="signal peptide" evidence="10">
    <location>
        <begin position="1"/>
        <end position="20"/>
    </location>
</feature>
<evidence type="ECO:0000256" key="5">
    <source>
        <dbReference type="ARBA" id="ARBA00022723"/>
    </source>
</evidence>
<proteinExistence type="inferred from homology"/>
<evidence type="ECO:0000256" key="3">
    <source>
        <dbReference type="ARBA" id="ARBA00022630"/>
    </source>
</evidence>
<dbReference type="SUPFAM" id="SSF50022">
    <property type="entry name" value="ISP domain"/>
    <property type="match status" value="1"/>
</dbReference>
<dbReference type="InterPro" id="IPR050446">
    <property type="entry name" value="FAD-oxidoreductase/Apoptosis"/>
</dbReference>
<accession>A0A812NT47</accession>
<dbReference type="PANTHER" id="PTHR43557">
    <property type="entry name" value="APOPTOSIS-INDUCING FACTOR 1"/>
    <property type="match status" value="1"/>
</dbReference>
<dbReference type="Pfam" id="PF07992">
    <property type="entry name" value="Pyr_redox_2"/>
    <property type="match status" value="1"/>
</dbReference>
<dbReference type="PROSITE" id="PS51296">
    <property type="entry name" value="RIESKE"/>
    <property type="match status" value="1"/>
</dbReference>
<dbReference type="PRINTS" id="PR00411">
    <property type="entry name" value="PNDRDTASEI"/>
</dbReference>